<dbReference type="RefSeq" id="WP_220561785.1">
    <property type="nucleotide sequence ID" value="NZ_CP074133.1"/>
</dbReference>
<evidence type="ECO:0000313" key="2">
    <source>
        <dbReference type="EMBL" id="QUX20589.1"/>
    </source>
</evidence>
<evidence type="ECO:0000259" key="1">
    <source>
        <dbReference type="Pfam" id="PF04149"/>
    </source>
</evidence>
<gene>
    <name evidence="2" type="ORF">KGD84_18970</name>
</gene>
<dbReference type="Pfam" id="PF04149">
    <property type="entry name" value="DUF397"/>
    <property type="match status" value="1"/>
</dbReference>
<evidence type="ECO:0000313" key="3">
    <source>
        <dbReference type="Proteomes" id="UP000676079"/>
    </source>
</evidence>
<sequence length="62" mass="6776">MTEEADLRWHKSSYSGNVGSECVEVAEGPRTLVRDTRNSDLACLAFGTGEWSALMLTLNLGE</sequence>
<organism evidence="2 3">
    <name type="scientific">Nocardiopsis changdeensis</name>
    <dbReference type="NCBI Taxonomy" id="2831969"/>
    <lineage>
        <taxon>Bacteria</taxon>
        <taxon>Bacillati</taxon>
        <taxon>Actinomycetota</taxon>
        <taxon>Actinomycetes</taxon>
        <taxon>Streptosporangiales</taxon>
        <taxon>Nocardiopsidaceae</taxon>
        <taxon>Nocardiopsis</taxon>
    </lineage>
</organism>
<proteinExistence type="predicted"/>
<dbReference type="InterPro" id="IPR007278">
    <property type="entry name" value="DUF397"/>
</dbReference>
<name>A0ABX8BEV9_9ACTN</name>
<dbReference type="Proteomes" id="UP000676079">
    <property type="component" value="Chromosome"/>
</dbReference>
<protein>
    <submittedName>
        <fullName evidence="2">DUF397 domain-containing protein</fullName>
    </submittedName>
</protein>
<reference evidence="2 3" key="1">
    <citation type="submission" date="2021-05" db="EMBL/GenBank/DDBJ databases">
        <title>Direct Submission.</title>
        <authorList>
            <person name="Li K."/>
            <person name="Gao J."/>
        </authorList>
    </citation>
    <scope>NUCLEOTIDE SEQUENCE [LARGE SCALE GENOMIC DNA]</scope>
    <source>
        <strain evidence="2 3">Mg02</strain>
    </source>
</reference>
<feature type="domain" description="DUF397" evidence="1">
    <location>
        <begin position="7"/>
        <end position="55"/>
    </location>
</feature>
<dbReference type="EMBL" id="CP074133">
    <property type="protein sequence ID" value="QUX20589.1"/>
    <property type="molecule type" value="Genomic_DNA"/>
</dbReference>
<accession>A0ABX8BEV9</accession>
<keyword evidence="3" id="KW-1185">Reference proteome</keyword>